<feature type="domain" description="TraG P-loop" evidence="2">
    <location>
        <begin position="227"/>
        <end position="532"/>
    </location>
</feature>
<evidence type="ECO:0000259" key="2">
    <source>
        <dbReference type="Pfam" id="PF19044"/>
    </source>
</evidence>
<proteinExistence type="predicted"/>
<accession>A0A1G2C4X1</accession>
<dbReference type="Pfam" id="PF19044">
    <property type="entry name" value="P-loop_TraG"/>
    <property type="match status" value="1"/>
</dbReference>
<dbReference type="PANTHER" id="PTHR30121">
    <property type="entry name" value="UNCHARACTERIZED PROTEIN YJGR-RELATED"/>
    <property type="match status" value="1"/>
</dbReference>
<dbReference type="Gene3D" id="3.40.50.300">
    <property type="entry name" value="P-loop containing nucleotide triphosphate hydrolases"/>
    <property type="match status" value="1"/>
</dbReference>
<evidence type="ECO:0000313" key="4">
    <source>
        <dbReference type="Proteomes" id="UP000176349"/>
    </source>
</evidence>
<gene>
    <name evidence="3" type="ORF">A2128_02630</name>
</gene>
<dbReference type="InterPro" id="IPR027417">
    <property type="entry name" value="P-loop_NTPase"/>
</dbReference>
<dbReference type="InterPro" id="IPR043964">
    <property type="entry name" value="P-loop_TraG"/>
</dbReference>
<feature type="coiled-coil region" evidence="1">
    <location>
        <begin position="74"/>
        <end position="122"/>
    </location>
</feature>
<name>A0A1G2C4X1_9BACT</name>
<dbReference type="AlphaFoldDB" id="A0A1G2C4X1"/>
<dbReference type="InterPro" id="IPR051162">
    <property type="entry name" value="T4SS_component"/>
</dbReference>
<dbReference type="Gene3D" id="1.10.8.730">
    <property type="match status" value="1"/>
</dbReference>
<dbReference type="SUPFAM" id="SSF52540">
    <property type="entry name" value="P-loop containing nucleoside triphosphate hydrolases"/>
    <property type="match status" value="1"/>
</dbReference>
<keyword evidence="1" id="KW-0175">Coiled coil</keyword>
<comment type="caution">
    <text evidence="3">The sequence shown here is derived from an EMBL/GenBank/DDBJ whole genome shotgun (WGS) entry which is preliminary data.</text>
</comment>
<dbReference type="EMBL" id="MHKV01000045">
    <property type="protein sequence ID" value="OGY96454.1"/>
    <property type="molecule type" value="Genomic_DNA"/>
</dbReference>
<organism evidence="3 4">
    <name type="scientific">Candidatus Liptonbacteria bacterium GWC1_60_9</name>
    <dbReference type="NCBI Taxonomy" id="1798645"/>
    <lineage>
        <taxon>Bacteria</taxon>
        <taxon>Candidatus Liptoniibacteriota</taxon>
    </lineage>
</organism>
<reference evidence="3 4" key="1">
    <citation type="journal article" date="2016" name="Nat. Commun.">
        <title>Thousands of microbial genomes shed light on interconnected biogeochemical processes in an aquifer system.</title>
        <authorList>
            <person name="Anantharaman K."/>
            <person name="Brown C.T."/>
            <person name="Hug L.A."/>
            <person name="Sharon I."/>
            <person name="Castelle C.J."/>
            <person name="Probst A.J."/>
            <person name="Thomas B.C."/>
            <person name="Singh A."/>
            <person name="Wilkins M.J."/>
            <person name="Karaoz U."/>
            <person name="Brodie E.L."/>
            <person name="Williams K.H."/>
            <person name="Hubbard S.S."/>
            <person name="Banfield J.F."/>
        </authorList>
    </citation>
    <scope>NUCLEOTIDE SEQUENCE [LARGE SCALE GENOMIC DNA]</scope>
</reference>
<sequence>MAHSSFKEIKDVLAPPAAEVGSNFLKLGNKYVKALFVFTYPRFLSSGWFTAIINMPNLLDISIFIHPVDTAIALRNLRKKAAQVQAQISEQEEKGMVRDPVLETAFQDIETLRDALQQAREKLYNAGLYITVYGDTPEEVKKLEEEISTNLEGKLVYAKPAIFQQLEGFASVLPLGLDKLSINSPLNSGPISSFFPFVSADLTSDKGILYGINAHNNSLVIFDRFSLENANVVIFAKSGAGKSYAAKLEIIRSLMFGVDVLVIDPENEYKMLAESMAGSFFNISLTSENHVNPLEIPVIPEDEDPAEVLRSHIVNLIGLLKLMLGTVTNEEDAILDRAITETYASREIVPGKDFSKAQPPLLEDLETVLYNMEGGRGLSERLYKFTKGSFAGFVNQPTNVDIKNRLIVFSMRDLEEELRPIAVYIILNFIWNLIRAKLKRRIMIIDEAWVMMKHPDSAAFLFGLVKRARKYYLGVTTITQEVEDFLHSEYGRPIITNSSLQILLKQAPGPSGIDIVAKTFDLTEAEKSLLLEAGPKANVSGLFFAGLKHIAIKIVPSYFEHRIITTNPEELLEIRKQKQ</sequence>
<dbReference type="NCBIfam" id="NF045971">
    <property type="entry name" value="conju_CD1110"/>
    <property type="match status" value="1"/>
</dbReference>
<dbReference type="PANTHER" id="PTHR30121:SF6">
    <property type="entry name" value="SLR6007 PROTEIN"/>
    <property type="match status" value="1"/>
</dbReference>
<dbReference type="Proteomes" id="UP000176349">
    <property type="component" value="Unassembled WGS sequence"/>
</dbReference>
<protein>
    <submittedName>
        <fullName evidence="3">Conjugal transfer protein TraC</fullName>
    </submittedName>
</protein>
<evidence type="ECO:0000313" key="3">
    <source>
        <dbReference type="EMBL" id="OGY96454.1"/>
    </source>
</evidence>
<evidence type="ECO:0000256" key="1">
    <source>
        <dbReference type="SAM" id="Coils"/>
    </source>
</evidence>